<proteinExistence type="predicted"/>
<reference evidence="2 3" key="1">
    <citation type="submission" date="2018-03" db="EMBL/GenBank/DDBJ databases">
        <title>Genomic Encyclopedia of Archaeal and Bacterial Type Strains, Phase II (KMG-II): from individual species to whole genera.</title>
        <authorList>
            <person name="Goeker M."/>
        </authorList>
    </citation>
    <scope>NUCLEOTIDE SEQUENCE [LARGE SCALE GENOMIC DNA]</scope>
    <source>
        <strain evidence="2 3">DSM 45348</strain>
    </source>
</reference>
<organism evidence="2 3">
    <name type="scientific">Pseudosporangium ferrugineum</name>
    <dbReference type="NCBI Taxonomy" id="439699"/>
    <lineage>
        <taxon>Bacteria</taxon>
        <taxon>Bacillati</taxon>
        <taxon>Actinomycetota</taxon>
        <taxon>Actinomycetes</taxon>
        <taxon>Micromonosporales</taxon>
        <taxon>Micromonosporaceae</taxon>
        <taxon>Pseudosporangium</taxon>
    </lineage>
</organism>
<evidence type="ECO:0000313" key="2">
    <source>
        <dbReference type="EMBL" id="PRY33155.1"/>
    </source>
</evidence>
<evidence type="ECO:0000256" key="1">
    <source>
        <dbReference type="SAM" id="SignalP"/>
    </source>
</evidence>
<dbReference type="RefSeq" id="WP_106124493.1">
    <property type="nucleotide sequence ID" value="NZ_PVZG01000001.1"/>
</dbReference>
<protein>
    <submittedName>
        <fullName evidence="2">Uncharacterized protein</fullName>
    </submittedName>
</protein>
<keyword evidence="1" id="KW-0732">Signal</keyword>
<gene>
    <name evidence="2" type="ORF">CLV70_101317</name>
</gene>
<sequence>MLSRRTVQLTAAGASLAAGIGYATPAAAAVRYDPRTKTGFAGAADVRKAFGWSDATLTARAGALTFSHDFWTRDTYSVSCGKGTFPVRHDREFGRYELADRVVREPRRDAPAGYERSRRTTGFRITGPYAGISGTSVPPAVGDPCPEPRGTTILRLRRVSTATGWSLSVSYGTTGRVLRTGR</sequence>
<keyword evidence="3" id="KW-1185">Reference proteome</keyword>
<feature type="chain" id="PRO_5015603611" evidence="1">
    <location>
        <begin position="29"/>
        <end position="182"/>
    </location>
</feature>
<name>A0A2T0SIB0_9ACTN</name>
<dbReference type="Proteomes" id="UP000239209">
    <property type="component" value="Unassembled WGS sequence"/>
</dbReference>
<dbReference type="InterPro" id="IPR006311">
    <property type="entry name" value="TAT_signal"/>
</dbReference>
<dbReference type="AlphaFoldDB" id="A0A2T0SIB0"/>
<accession>A0A2T0SIB0</accession>
<evidence type="ECO:0000313" key="3">
    <source>
        <dbReference type="Proteomes" id="UP000239209"/>
    </source>
</evidence>
<comment type="caution">
    <text evidence="2">The sequence shown here is derived from an EMBL/GenBank/DDBJ whole genome shotgun (WGS) entry which is preliminary data.</text>
</comment>
<feature type="signal peptide" evidence="1">
    <location>
        <begin position="1"/>
        <end position="28"/>
    </location>
</feature>
<dbReference type="EMBL" id="PVZG01000001">
    <property type="protein sequence ID" value="PRY33155.1"/>
    <property type="molecule type" value="Genomic_DNA"/>
</dbReference>
<dbReference type="PROSITE" id="PS51318">
    <property type="entry name" value="TAT"/>
    <property type="match status" value="1"/>
</dbReference>
<dbReference type="OrthoDB" id="3296665at2"/>